<feature type="active site" description="Charge relay system" evidence="5">
    <location>
        <position position="175"/>
    </location>
</feature>
<gene>
    <name evidence="9" type="ORF">G9H71_05125</name>
</gene>
<evidence type="ECO:0000256" key="2">
    <source>
        <dbReference type="ARBA" id="ARBA00022670"/>
    </source>
</evidence>
<evidence type="ECO:0000256" key="3">
    <source>
        <dbReference type="ARBA" id="ARBA00022801"/>
    </source>
</evidence>
<keyword evidence="2 5" id="KW-0645">Protease</keyword>
<keyword evidence="3 5" id="KW-0378">Hydrolase</keyword>
<organism evidence="9 10">
    <name type="scientific">Motilibacter deserti</name>
    <dbReference type="NCBI Taxonomy" id="2714956"/>
    <lineage>
        <taxon>Bacteria</taxon>
        <taxon>Bacillati</taxon>
        <taxon>Actinomycetota</taxon>
        <taxon>Actinomycetes</taxon>
        <taxon>Motilibacterales</taxon>
        <taxon>Motilibacteraceae</taxon>
        <taxon>Motilibacter</taxon>
    </lineage>
</organism>
<dbReference type="PANTHER" id="PTHR43806:SF11">
    <property type="entry name" value="CEREVISIN-RELATED"/>
    <property type="match status" value="1"/>
</dbReference>
<accession>A0ABX0GST2</accession>
<protein>
    <submittedName>
        <fullName evidence="9">S8 family serine peptidase</fullName>
    </submittedName>
</protein>
<dbReference type="Gene3D" id="3.40.50.200">
    <property type="entry name" value="Peptidase S8/S53 domain"/>
    <property type="match status" value="1"/>
</dbReference>
<evidence type="ECO:0000256" key="4">
    <source>
        <dbReference type="ARBA" id="ARBA00022825"/>
    </source>
</evidence>
<evidence type="ECO:0000256" key="6">
    <source>
        <dbReference type="RuleBase" id="RU003355"/>
    </source>
</evidence>
<evidence type="ECO:0000313" key="9">
    <source>
        <dbReference type="EMBL" id="NHC13161.1"/>
    </source>
</evidence>
<keyword evidence="10" id="KW-1185">Reference proteome</keyword>
<dbReference type="PANTHER" id="PTHR43806">
    <property type="entry name" value="PEPTIDASE S8"/>
    <property type="match status" value="1"/>
</dbReference>
<evidence type="ECO:0000256" key="5">
    <source>
        <dbReference type="PROSITE-ProRule" id="PRU01240"/>
    </source>
</evidence>
<evidence type="ECO:0000259" key="8">
    <source>
        <dbReference type="Pfam" id="PF00082"/>
    </source>
</evidence>
<dbReference type="InterPro" id="IPR015500">
    <property type="entry name" value="Peptidase_S8_subtilisin-rel"/>
</dbReference>
<sequence>MTNGTSRRSRLGAAAAVVALSTLGAVAPTATASAAPSPKAAVGTAAVGPLLSYVVNTKANSSSTREAAEWVEAFGGTVVETYRKIGVVVARSTDPSFAANLRSLGPKVIDSVGQTRTTAVVQSEDETTVVEAPAGESAEGADPLEPQQWDLPLIKADQAQAVEDGSRKVLVGILDSGVEDTHPDLAPNFDAASSVGCLSGKPDTSRAAWLPTTSDHGTHVAGTVAAARNGIGMVGVAPGVRIASVKVVSDAGFIYPEAAICGFMWAAEHKMDVTNNSYYIDPWLFWCANDPDQAASSEAIRRAIAYSHDREVLNVAAAGNQNYNLANKTTDTTSPNDSTVVTRPVNADCLHLPAEAGGVVSVASVTSAKAKSSFSNYGLGHIDVAAPGSSVLSTVLNGGYGLKSGTSMASPHVAGVAALYKSAHPKADQAEVLAALREQADPLPCPTTGAAAAQCTGTTDYNSLFGHGLVDALDAVR</sequence>
<evidence type="ECO:0000313" key="10">
    <source>
        <dbReference type="Proteomes" id="UP000800981"/>
    </source>
</evidence>
<dbReference type="Pfam" id="PF00082">
    <property type="entry name" value="Peptidase_S8"/>
    <property type="match status" value="1"/>
</dbReference>
<dbReference type="EMBL" id="JAANNP010000002">
    <property type="protein sequence ID" value="NHC13161.1"/>
    <property type="molecule type" value="Genomic_DNA"/>
</dbReference>
<dbReference type="InterPro" id="IPR023828">
    <property type="entry name" value="Peptidase_S8_Ser-AS"/>
</dbReference>
<dbReference type="PROSITE" id="PS51318">
    <property type="entry name" value="TAT"/>
    <property type="match status" value="1"/>
</dbReference>
<feature type="signal peptide" evidence="7">
    <location>
        <begin position="1"/>
        <end position="34"/>
    </location>
</feature>
<name>A0ABX0GST2_9ACTN</name>
<proteinExistence type="inferred from homology"/>
<keyword evidence="7" id="KW-0732">Signal</keyword>
<dbReference type="InterPro" id="IPR023827">
    <property type="entry name" value="Peptidase_S8_Asp-AS"/>
</dbReference>
<evidence type="ECO:0000256" key="7">
    <source>
        <dbReference type="SAM" id="SignalP"/>
    </source>
</evidence>
<dbReference type="RefSeq" id="WP_166279168.1">
    <property type="nucleotide sequence ID" value="NZ_JAANNP010000002.1"/>
</dbReference>
<dbReference type="SUPFAM" id="SSF52743">
    <property type="entry name" value="Subtilisin-like"/>
    <property type="match status" value="1"/>
</dbReference>
<feature type="domain" description="Peptidase S8/S53" evidence="8">
    <location>
        <begin position="167"/>
        <end position="468"/>
    </location>
</feature>
<dbReference type="PROSITE" id="PS00136">
    <property type="entry name" value="SUBTILASE_ASP"/>
    <property type="match status" value="1"/>
</dbReference>
<dbReference type="PRINTS" id="PR00723">
    <property type="entry name" value="SUBTILISIN"/>
</dbReference>
<feature type="active site" description="Charge relay system" evidence="5">
    <location>
        <position position="407"/>
    </location>
</feature>
<feature type="chain" id="PRO_5045696218" evidence="7">
    <location>
        <begin position="35"/>
        <end position="477"/>
    </location>
</feature>
<dbReference type="InterPro" id="IPR022398">
    <property type="entry name" value="Peptidase_S8_His-AS"/>
</dbReference>
<dbReference type="PROSITE" id="PS51892">
    <property type="entry name" value="SUBTILASE"/>
    <property type="match status" value="1"/>
</dbReference>
<dbReference type="InterPro" id="IPR006311">
    <property type="entry name" value="TAT_signal"/>
</dbReference>
<evidence type="ECO:0000256" key="1">
    <source>
        <dbReference type="ARBA" id="ARBA00011073"/>
    </source>
</evidence>
<feature type="active site" description="Charge relay system" evidence="5">
    <location>
        <position position="216"/>
    </location>
</feature>
<reference evidence="9 10" key="1">
    <citation type="submission" date="2020-03" db="EMBL/GenBank/DDBJ databases">
        <title>Two novel Motilibacter sp.</title>
        <authorList>
            <person name="Liu S."/>
        </authorList>
    </citation>
    <scope>NUCLEOTIDE SEQUENCE [LARGE SCALE GENOMIC DNA]</scope>
    <source>
        <strain evidence="9 10">E257</strain>
    </source>
</reference>
<dbReference type="PROSITE" id="PS00137">
    <property type="entry name" value="SUBTILASE_HIS"/>
    <property type="match status" value="1"/>
</dbReference>
<dbReference type="InterPro" id="IPR050131">
    <property type="entry name" value="Peptidase_S8_subtilisin-like"/>
</dbReference>
<dbReference type="Proteomes" id="UP000800981">
    <property type="component" value="Unassembled WGS sequence"/>
</dbReference>
<dbReference type="InterPro" id="IPR000209">
    <property type="entry name" value="Peptidase_S8/S53_dom"/>
</dbReference>
<keyword evidence="4 5" id="KW-0720">Serine protease</keyword>
<comment type="caution">
    <text evidence="9">The sequence shown here is derived from an EMBL/GenBank/DDBJ whole genome shotgun (WGS) entry which is preliminary data.</text>
</comment>
<comment type="similarity">
    <text evidence="1 5 6">Belongs to the peptidase S8 family.</text>
</comment>
<dbReference type="PROSITE" id="PS00138">
    <property type="entry name" value="SUBTILASE_SER"/>
    <property type="match status" value="1"/>
</dbReference>
<dbReference type="InterPro" id="IPR036852">
    <property type="entry name" value="Peptidase_S8/S53_dom_sf"/>
</dbReference>